<keyword evidence="3" id="KW-1185">Reference proteome</keyword>
<dbReference type="AlphaFoldDB" id="C6HYD2"/>
<dbReference type="Proteomes" id="UP000009374">
    <property type="component" value="Unassembled WGS sequence"/>
</dbReference>
<protein>
    <recommendedName>
        <fullName evidence="4">DUF1844 domain-containing protein</fullName>
    </recommendedName>
</protein>
<evidence type="ECO:0000313" key="3">
    <source>
        <dbReference type="Proteomes" id="UP000009374"/>
    </source>
</evidence>
<accession>C6HYD2</accession>
<evidence type="ECO:0008006" key="4">
    <source>
        <dbReference type="Google" id="ProtNLM"/>
    </source>
</evidence>
<feature type="compositionally biased region" description="Basic and acidic residues" evidence="1">
    <location>
        <begin position="52"/>
        <end position="63"/>
    </location>
</feature>
<reference evidence="2 3" key="1">
    <citation type="journal article" date="2009" name="Appl. Environ. Microbiol.">
        <title>Community genomic and proteomic analyses of chemoautotrophic iron-oxidizing "Leptospirillum rubarum" (Group II) and "Leptospirillum ferrodiazotrophum" (Group III) bacteria in acid mine drainage biofilms.</title>
        <authorList>
            <person name="Goltsman D.S."/>
            <person name="Denef V.J."/>
            <person name="Singer S.W."/>
            <person name="VerBerkmoes N.C."/>
            <person name="Lefsrud M."/>
            <person name="Mueller R.S."/>
            <person name="Dick G.J."/>
            <person name="Sun C.L."/>
            <person name="Wheeler K.E."/>
            <person name="Zemla A."/>
            <person name="Baker B.J."/>
            <person name="Hauser L."/>
            <person name="Land M."/>
            <person name="Shah M.B."/>
            <person name="Thelen M.P."/>
            <person name="Hettich R.L."/>
            <person name="Banfield J.F."/>
        </authorList>
    </citation>
    <scope>NUCLEOTIDE SEQUENCE [LARGE SCALE GENOMIC DNA]</scope>
</reference>
<evidence type="ECO:0000313" key="2">
    <source>
        <dbReference type="EMBL" id="EES52217.1"/>
    </source>
</evidence>
<gene>
    <name evidence="2" type="ORF">UBAL3_94240008a</name>
</gene>
<name>C6HYD2_9BACT</name>
<dbReference type="Pfam" id="PF08899">
    <property type="entry name" value="DUF1844"/>
    <property type="match status" value="1"/>
</dbReference>
<feature type="region of interest" description="Disordered" evidence="1">
    <location>
        <begin position="1"/>
        <end position="63"/>
    </location>
</feature>
<sequence>MPDESREKGHEEPTVIINDRRVRYDSDEPVGAPEKSDAGARAESSPPPPSATEEKTLREKTEEAREGRLLALLSGMVATHLFVDPSTGLPDERWSPREARFYLDLIDRYVAARGGAGLSGGLREESPADREEPRLGHIPAILGAMAVHALGIDPQTGRPQGEGSLEAAKLYIDLLDYVSQTVGSSMTEEDRSYMKDILYQTKMFFVRMKDSGRPAGGPGA</sequence>
<proteinExistence type="predicted"/>
<dbReference type="EMBL" id="GG693878">
    <property type="protein sequence ID" value="EES52217.1"/>
    <property type="molecule type" value="Genomic_DNA"/>
</dbReference>
<dbReference type="InterPro" id="IPR014995">
    <property type="entry name" value="DUF1844"/>
</dbReference>
<organism evidence="2 3">
    <name type="scientific">Leptospirillum ferrodiazotrophum</name>
    <dbReference type="NCBI Taxonomy" id="412449"/>
    <lineage>
        <taxon>Bacteria</taxon>
        <taxon>Pseudomonadati</taxon>
        <taxon>Nitrospirota</taxon>
        <taxon>Nitrospiria</taxon>
        <taxon>Nitrospirales</taxon>
        <taxon>Nitrospiraceae</taxon>
        <taxon>Leptospirillum</taxon>
    </lineage>
</organism>
<feature type="compositionally biased region" description="Basic and acidic residues" evidence="1">
    <location>
        <begin position="1"/>
        <end position="26"/>
    </location>
</feature>
<evidence type="ECO:0000256" key="1">
    <source>
        <dbReference type="SAM" id="MobiDB-lite"/>
    </source>
</evidence>